<evidence type="ECO:0000256" key="3">
    <source>
        <dbReference type="ARBA" id="ARBA00022475"/>
    </source>
</evidence>
<evidence type="ECO:0000256" key="5">
    <source>
        <dbReference type="ARBA" id="ARBA00022741"/>
    </source>
</evidence>
<organism evidence="12 13">
    <name type="scientific">Gleimia europaea ACS-120-V-Col10b</name>
    <dbReference type="NCBI Taxonomy" id="883069"/>
    <lineage>
        <taxon>Bacteria</taxon>
        <taxon>Bacillati</taxon>
        <taxon>Actinomycetota</taxon>
        <taxon>Actinomycetes</taxon>
        <taxon>Actinomycetales</taxon>
        <taxon>Actinomycetaceae</taxon>
        <taxon>Gleimia</taxon>
    </lineage>
</organism>
<dbReference type="Pfam" id="PF00005">
    <property type="entry name" value="ABC_tran"/>
    <property type="match status" value="1"/>
</dbReference>
<evidence type="ECO:0000256" key="2">
    <source>
        <dbReference type="ARBA" id="ARBA00022448"/>
    </source>
</evidence>
<dbReference type="Gene3D" id="3.40.50.300">
    <property type="entry name" value="P-loop containing nucleotide triphosphate hydrolases"/>
    <property type="match status" value="1"/>
</dbReference>
<gene>
    <name evidence="12" type="ORF">HMPREF9238_01320</name>
</gene>
<dbReference type="GO" id="GO:0005524">
    <property type="term" value="F:ATP binding"/>
    <property type="evidence" value="ECO:0007669"/>
    <property type="project" value="UniProtKB-KW"/>
</dbReference>
<evidence type="ECO:0000256" key="7">
    <source>
        <dbReference type="ARBA" id="ARBA00022989"/>
    </source>
</evidence>
<dbReference type="FunFam" id="3.40.50.300:FF:000854">
    <property type="entry name" value="Multidrug ABC transporter ATP-binding protein"/>
    <property type="match status" value="1"/>
</dbReference>
<dbReference type="OrthoDB" id="9806127at2"/>
<dbReference type="PROSITE" id="PS50893">
    <property type="entry name" value="ABC_TRANSPORTER_2"/>
    <property type="match status" value="1"/>
</dbReference>
<feature type="transmembrane region" description="Helical" evidence="9">
    <location>
        <begin position="54"/>
        <end position="82"/>
    </location>
</feature>
<dbReference type="InterPro" id="IPR039421">
    <property type="entry name" value="Type_1_exporter"/>
</dbReference>
<feature type="transmembrane region" description="Helical" evidence="9">
    <location>
        <begin position="127"/>
        <end position="151"/>
    </location>
</feature>
<keyword evidence="4 9" id="KW-0812">Transmembrane</keyword>
<evidence type="ECO:0000259" key="11">
    <source>
        <dbReference type="PROSITE" id="PS50929"/>
    </source>
</evidence>
<dbReference type="GO" id="GO:0016887">
    <property type="term" value="F:ATP hydrolysis activity"/>
    <property type="evidence" value="ECO:0007669"/>
    <property type="project" value="InterPro"/>
</dbReference>
<keyword evidence="5" id="KW-0547">Nucleotide-binding</keyword>
<evidence type="ECO:0000256" key="9">
    <source>
        <dbReference type="SAM" id="Phobius"/>
    </source>
</evidence>
<feature type="domain" description="ABC transmembrane type-1" evidence="11">
    <location>
        <begin position="18"/>
        <end position="300"/>
    </location>
</feature>
<keyword evidence="2" id="KW-0813">Transport</keyword>
<dbReference type="PROSITE" id="PS00211">
    <property type="entry name" value="ABC_TRANSPORTER_1"/>
    <property type="match status" value="1"/>
</dbReference>
<feature type="transmembrane region" description="Helical" evidence="9">
    <location>
        <begin position="277"/>
        <end position="298"/>
    </location>
</feature>
<keyword evidence="8 9" id="KW-0472">Membrane</keyword>
<dbReference type="SUPFAM" id="SSF90123">
    <property type="entry name" value="ABC transporter transmembrane region"/>
    <property type="match status" value="1"/>
</dbReference>
<dbReference type="CDD" id="cd18548">
    <property type="entry name" value="ABC_6TM_Tm287_like"/>
    <property type="match status" value="1"/>
</dbReference>
<keyword evidence="6" id="KW-0067">ATP-binding</keyword>
<dbReference type="GO" id="GO:0005886">
    <property type="term" value="C:plasma membrane"/>
    <property type="evidence" value="ECO:0007669"/>
    <property type="project" value="UniProtKB-SubCell"/>
</dbReference>
<dbReference type="InterPro" id="IPR017871">
    <property type="entry name" value="ABC_transporter-like_CS"/>
</dbReference>
<evidence type="ECO:0000259" key="10">
    <source>
        <dbReference type="PROSITE" id="PS50893"/>
    </source>
</evidence>
<comment type="subcellular location">
    <subcellularLocation>
        <location evidence="1">Cell membrane</location>
        <topology evidence="1">Multi-pass membrane protein</topology>
    </subcellularLocation>
</comment>
<evidence type="ECO:0008006" key="14">
    <source>
        <dbReference type="Google" id="ProtNLM"/>
    </source>
</evidence>
<sequence length="576" mass="63022">MLFKLAWKFLNRRIPTLLGIFLLQVGATGAALFLPDLNARIINEGVVVGDTATIWRLGGLMIVFTLVQIVCSTLAIILSAVVSMRLGRWLRRKQFVNAQTFSTDQLTHFGPPSLITRTTNDVQQVQMVTFMTLTMAVMAPLMGVGAIVMALRQSVQVSQMLLVVVPLIAAVIGLVMWKMVPLFKTQQKRIDRMNTVLREQLSGMRVIRAFVRQETERAKYEQVNAELRDVALKIGALFAFMFPTTQLVIWTAQVLVIWFGGHLIAAGNMEVGSLIAFINYLMQIFMAVMMAGFIFVMVPRGSVSAERINEVLVTESNLRVPDHPQVLTGPAEFSLSDVTISYPGAEAPVLKNLSVNFPRGSVTGVIGPTASGKSSLVNVIPRLFDVVGGEVQMNGEDVRSYRISDVRRRVSLVPQKAYLFSGTIASTVSGSSDEKLVDRDRVEWALRGAQAYDFVCALNNGIDSEVDTGGQNFSGGQRQRLAIARALYRDADLYIFDDSLSALDAATEKRLRDGLPEYVGEAAVIVVSQKTSSIVDADQILVLGEGQAQGLGTHSQLLRDCPLYGEIASSQVGEAK</sequence>
<dbReference type="Pfam" id="PF00664">
    <property type="entry name" value="ABC_membrane"/>
    <property type="match status" value="1"/>
</dbReference>
<dbReference type="PROSITE" id="PS50929">
    <property type="entry name" value="ABC_TM1F"/>
    <property type="match status" value="1"/>
</dbReference>
<dbReference type="InterPro" id="IPR011527">
    <property type="entry name" value="ABC1_TM_dom"/>
</dbReference>
<dbReference type="PANTHER" id="PTHR43394">
    <property type="entry name" value="ATP-DEPENDENT PERMEASE MDL1, MITOCHONDRIAL"/>
    <property type="match status" value="1"/>
</dbReference>
<dbReference type="InterPro" id="IPR003439">
    <property type="entry name" value="ABC_transporter-like_ATP-bd"/>
</dbReference>
<comment type="caution">
    <text evidence="12">The sequence shown here is derived from an EMBL/GenBank/DDBJ whole genome shotgun (WGS) entry which is preliminary data.</text>
</comment>
<dbReference type="InterPro" id="IPR003593">
    <property type="entry name" value="AAA+_ATPase"/>
</dbReference>
<evidence type="ECO:0000313" key="13">
    <source>
        <dbReference type="Proteomes" id="UP000014387"/>
    </source>
</evidence>
<accession>A0A9W5RFJ6</accession>
<dbReference type="InterPro" id="IPR027417">
    <property type="entry name" value="P-loop_NTPase"/>
</dbReference>
<keyword evidence="7 9" id="KW-1133">Transmembrane helix</keyword>
<dbReference type="EMBL" id="AGWN01000001">
    <property type="protein sequence ID" value="EPD31544.1"/>
    <property type="molecule type" value="Genomic_DNA"/>
</dbReference>
<dbReference type="Gene3D" id="1.20.1560.10">
    <property type="entry name" value="ABC transporter type 1, transmembrane domain"/>
    <property type="match status" value="1"/>
</dbReference>
<dbReference type="InterPro" id="IPR036640">
    <property type="entry name" value="ABC1_TM_sf"/>
</dbReference>
<dbReference type="AlphaFoldDB" id="A0A9W5RFJ6"/>
<dbReference type="GO" id="GO:0015421">
    <property type="term" value="F:ABC-type oligopeptide transporter activity"/>
    <property type="evidence" value="ECO:0007669"/>
    <property type="project" value="TreeGrafter"/>
</dbReference>
<keyword evidence="3" id="KW-1003">Cell membrane</keyword>
<evidence type="ECO:0000313" key="12">
    <source>
        <dbReference type="EMBL" id="EPD31544.1"/>
    </source>
</evidence>
<protein>
    <recommendedName>
        <fullName evidence="14">ABC transporter ATP-binding protein</fullName>
    </recommendedName>
</protein>
<dbReference type="PANTHER" id="PTHR43394:SF1">
    <property type="entry name" value="ATP-BINDING CASSETTE SUB-FAMILY B MEMBER 10, MITOCHONDRIAL"/>
    <property type="match status" value="1"/>
</dbReference>
<reference evidence="12 13" key="1">
    <citation type="submission" date="2013-05" db="EMBL/GenBank/DDBJ databases">
        <title>The Genome Sequence of Actinomyces europaeus ACS-120-V-COL10B.</title>
        <authorList>
            <consortium name="The Broad Institute Genomics Platform"/>
            <person name="Earl A."/>
            <person name="Ward D."/>
            <person name="Feldgarden M."/>
            <person name="Gevers D."/>
            <person name="Saerens B."/>
            <person name="Vaneechoutte M."/>
            <person name="Walker B."/>
            <person name="Young S."/>
            <person name="Zeng Q."/>
            <person name="Gargeya S."/>
            <person name="Fitzgerald M."/>
            <person name="Haas B."/>
            <person name="Abouelleil A."/>
            <person name="Allen A.W."/>
            <person name="Alvarado L."/>
            <person name="Arachchi H.M."/>
            <person name="Berlin A.M."/>
            <person name="Chapman S.B."/>
            <person name="Gainer-Dewar J."/>
            <person name="Goldberg J."/>
            <person name="Griggs A."/>
            <person name="Gujja S."/>
            <person name="Hansen M."/>
            <person name="Howarth C."/>
            <person name="Imamovic A."/>
            <person name="Ireland A."/>
            <person name="Larimer J."/>
            <person name="McCowan C."/>
            <person name="Murphy C."/>
            <person name="Pearson M."/>
            <person name="Poon T.W."/>
            <person name="Priest M."/>
            <person name="Roberts A."/>
            <person name="Saif S."/>
            <person name="Shea T."/>
            <person name="Sisk P."/>
            <person name="Sykes S."/>
            <person name="Wortman J."/>
            <person name="Nusbaum C."/>
            <person name="Birren B."/>
        </authorList>
    </citation>
    <scope>NUCLEOTIDE SEQUENCE [LARGE SCALE GENOMIC DNA]</scope>
    <source>
        <strain evidence="12 13">ACS-120-V-Col10b</strain>
    </source>
</reference>
<dbReference type="SMART" id="SM00382">
    <property type="entry name" value="AAA"/>
    <property type="match status" value="1"/>
</dbReference>
<evidence type="ECO:0000256" key="6">
    <source>
        <dbReference type="ARBA" id="ARBA00022840"/>
    </source>
</evidence>
<evidence type="ECO:0000256" key="1">
    <source>
        <dbReference type="ARBA" id="ARBA00004651"/>
    </source>
</evidence>
<feature type="transmembrane region" description="Helical" evidence="9">
    <location>
        <begin position="157"/>
        <end position="180"/>
    </location>
</feature>
<evidence type="ECO:0000256" key="4">
    <source>
        <dbReference type="ARBA" id="ARBA00022692"/>
    </source>
</evidence>
<proteinExistence type="predicted"/>
<feature type="transmembrane region" description="Helical" evidence="9">
    <location>
        <begin position="247"/>
        <end position="265"/>
    </location>
</feature>
<name>A0A9W5RFJ6_9ACTO</name>
<evidence type="ECO:0000256" key="8">
    <source>
        <dbReference type="ARBA" id="ARBA00023136"/>
    </source>
</evidence>
<keyword evidence="13" id="KW-1185">Reference proteome</keyword>
<feature type="domain" description="ABC transporter" evidence="10">
    <location>
        <begin position="333"/>
        <end position="570"/>
    </location>
</feature>
<dbReference type="Proteomes" id="UP000014387">
    <property type="component" value="Unassembled WGS sequence"/>
</dbReference>
<dbReference type="SUPFAM" id="SSF52540">
    <property type="entry name" value="P-loop containing nucleoside triphosphate hydrolases"/>
    <property type="match status" value="1"/>
</dbReference>
<dbReference type="RefSeq" id="WP_016444654.1">
    <property type="nucleotide sequence ID" value="NZ_KE150266.1"/>
</dbReference>